<evidence type="ECO:0000313" key="1">
    <source>
        <dbReference type="EMBL" id="MFC4858165.1"/>
    </source>
</evidence>
<evidence type="ECO:0008006" key="3">
    <source>
        <dbReference type="Google" id="ProtNLM"/>
    </source>
</evidence>
<organism evidence="1 2">
    <name type="scientific">Actinophytocola glycyrrhizae</name>
    <dbReference type="NCBI Taxonomy" id="2044873"/>
    <lineage>
        <taxon>Bacteria</taxon>
        <taxon>Bacillati</taxon>
        <taxon>Actinomycetota</taxon>
        <taxon>Actinomycetes</taxon>
        <taxon>Pseudonocardiales</taxon>
        <taxon>Pseudonocardiaceae</taxon>
    </lineage>
</organism>
<sequence>MRGVIGGNTEGMVTAGGFAYDEATLTDLIKEWLDLADDYNRSFRDSQRLVGVRGPGLDFASEAVAVAAKSFGHAYLNYLRQNSKYCVDQAQSCQNALDDYLEVERRNVATLHSSGRSEEDNPI</sequence>
<gene>
    <name evidence="1" type="ORF">ACFPCV_32105</name>
</gene>
<name>A0ABV9S8U5_9PSEU</name>
<evidence type="ECO:0000313" key="2">
    <source>
        <dbReference type="Proteomes" id="UP001595859"/>
    </source>
</evidence>
<reference evidence="2" key="1">
    <citation type="journal article" date="2019" name="Int. J. Syst. Evol. Microbiol.">
        <title>The Global Catalogue of Microorganisms (GCM) 10K type strain sequencing project: providing services to taxonomists for standard genome sequencing and annotation.</title>
        <authorList>
            <consortium name="The Broad Institute Genomics Platform"/>
            <consortium name="The Broad Institute Genome Sequencing Center for Infectious Disease"/>
            <person name="Wu L."/>
            <person name="Ma J."/>
        </authorList>
    </citation>
    <scope>NUCLEOTIDE SEQUENCE [LARGE SCALE GENOMIC DNA]</scope>
    <source>
        <strain evidence="2">ZS-22-S1</strain>
    </source>
</reference>
<dbReference type="RefSeq" id="WP_378060445.1">
    <property type="nucleotide sequence ID" value="NZ_JBHSIS010000022.1"/>
</dbReference>
<protein>
    <recommendedName>
        <fullName evidence="3">Excreted virulence factor EspC (Type VII ESX diderm)</fullName>
    </recommendedName>
</protein>
<accession>A0ABV9S8U5</accession>
<keyword evidence="2" id="KW-1185">Reference proteome</keyword>
<dbReference type="EMBL" id="JBHSIS010000022">
    <property type="protein sequence ID" value="MFC4858165.1"/>
    <property type="molecule type" value="Genomic_DNA"/>
</dbReference>
<dbReference type="Proteomes" id="UP001595859">
    <property type="component" value="Unassembled WGS sequence"/>
</dbReference>
<comment type="caution">
    <text evidence="1">The sequence shown here is derived from an EMBL/GenBank/DDBJ whole genome shotgun (WGS) entry which is preliminary data.</text>
</comment>
<proteinExistence type="predicted"/>